<dbReference type="Proteomes" id="UP000075737">
    <property type="component" value="Unassembled WGS sequence"/>
</dbReference>
<reference evidence="6 7" key="1">
    <citation type="submission" date="2015-12" db="EMBL/GenBank/DDBJ databases">
        <title>Draft genome of Thermovenabulum gondwanense isolated from a red thermophilic microbial mat colonisisng an outflow channel of a bore well.</title>
        <authorList>
            <person name="Patel B.K."/>
        </authorList>
    </citation>
    <scope>NUCLEOTIDE SEQUENCE [LARGE SCALE GENOMIC DNA]</scope>
    <source>
        <strain evidence="6 7">R270</strain>
    </source>
</reference>
<dbReference type="SMART" id="SM00877">
    <property type="entry name" value="BMC"/>
    <property type="match status" value="1"/>
</dbReference>
<dbReference type="OrthoDB" id="9812608at2"/>
<comment type="similarity">
    <text evidence="3">Belongs to the bacterial microcompartments protein family.</text>
</comment>
<comment type="caution">
    <text evidence="6">The sequence shown here is derived from an EMBL/GenBank/DDBJ whole genome shotgun (WGS) entry which is preliminary data.</text>
</comment>
<dbReference type="PANTHER" id="PTHR33941:SF11">
    <property type="entry name" value="BACTERIAL MICROCOMPARTMENT SHELL PROTEIN PDUJ"/>
    <property type="match status" value="1"/>
</dbReference>
<evidence type="ECO:0000313" key="7">
    <source>
        <dbReference type="Proteomes" id="UP000075737"/>
    </source>
</evidence>
<dbReference type="Pfam" id="PF00936">
    <property type="entry name" value="BMC"/>
    <property type="match status" value="1"/>
</dbReference>
<dbReference type="CDD" id="cd07045">
    <property type="entry name" value="BMC_CcmK_like"/>
    <property type="match status" value="1"/>
</dbReference>
<dbReference type="AlphaFoldDB" id="A0A162M606"/>
<name>A0A162M606_9FIRM</name>
<protein>
    <submittedName>
        <fullName evidence="6">Ethanolamine utilization protein EutM</fullName>
    </submittedName>
</protein>
<keyword evidence="2" id="KW-1283">Bacterial microcompartment</keyword>
<evidence type="ECO:0000259" key="5">
    <source>
        <dbReference type="PROSITE" id="PS51930"/>
    </source>
</evidence>
<keyword evidence="7" id="KW-1185">Reference proteome</keyword>
<gene>
    <name evidence="6" type="primary">eutM</name>
    <name evidence="6" type="ORF">ATZ99_21850</name>
</gene>
<dbReference type="Gene3D" id="3.30.70.1710">
    <property type="match status" value="1"/>
</dbReference>
<evidence type="ECO:0000313" key="6">
    <source>
        <dbReference type="EMBL" id="KYO64154.1"/>
    </source>
</evidence>
<proteinExistence type="inferred from homology"/>
<dbReference type="InterPro" id="IPR000249">
    <property type="entry name" value="BMC_dom"/>
</dbReference>
<keyword evidence="4" id="KW-0175">Coiled coil</keyword>
<dbReference type="InterPro" id="IPR050575">
    <property type="entry name" value="BMC_shell"/>
</dbReference>
<dbReference type="EMBL" id="LOHZ01000044">
    <property type="protein sequence ID" value="KYO64154.1"/>
    <property type="molecule type" value="Genomic_DNA"/>
</dbReference>
<evidence type="ECO:0000256" key="4">
    <source>
        <dbReference type="SAM" id="Coils"/>
    </source>
</evidence>
<dbReference type="STRING" id="520767.ATZ99_21850"/>
<dbReference type="InterPro" id="IPR037233">
    <property type="entry name" value="CcmK-like_sf"/>
</dbReference>
<dbReference type="RefSeq" id="WP_068749274.1">
    <property type="nucleotide sequence ID" value="NZ_LOHZ01000044.1"/>
</dbReference>
<dbReference type="GO" id="GO:0031469">
    <property type="term" value="C:bacterial microcompartment"/>
    <property type="evidence" value="ECO:0007669"/>
    <property type="project" value="UniProtKB-SubCell"/>
</dbReference>
<feature type="coiled-coil region" evidence="4">
    <location>
        <begin position="99"/>
        <end position="137"/>
    </location>
</feature>
<sequence>MENKAFGFIETYGLVPAIEATDAALKAANVKLYAFRYTTGGLVTTIITGDVGAVKAAVDTGFAAAKKIGKAISFNIIPRMDENSIVIIDGKVQNKYEYMIEEKTEVKETMKEEKKEEDEQNKEFKREENVVEDLETKEVIDNYKKEENEVVTEKEMEGLQDEKIPDDTDIRKDIKNRENTEKNEKVEKLEETDLTGITNKIKELLKNEQLKSILEQNNSIDKLSAKNLRRVAKELLGKEIRGEKVDSMRKSEILELLIKYFSKEV</sequence>
<dbReference type="PROSITE" id="PS51930">
    <property type="entry name" value="BMC_2"/>
    <property type="match status" value="1"/>
</dbReference>
<dbReference type="PANTHER" id="PTHR33941">
    <property type="entry name" value="PROPANEDIOL UTILIZATION PROTEIN PDUA"/>
    <property type="match status" value="1"/>
</dbReference>
<evidence type="ECO:0000256" key="2">
    <source>
        <dbReference type="ARBA" id="ARBA00024446"/>
    </source>
</evidence>
<feature type="domain" description="BMC" evidence="5">
    <location>
        <begin position="5"/>
        <end position="89"/>
    </location>
</feature>
<evidence type="ECO:0000256" key="3">
    <source>
        <dbReference type="PROSITE-ProRule" id="PRU01278"/>
    </source>
</evidence>
<dbReference type="InterPro" id="IPR044872">
    <property type="entry name" value="CcmK/CsoS1_BMC"/>
</dbReference>
<accession>A0A162M606</accession>
<comment type="subcellular location">
    <subcellularLocation>
        <location evidence="1">Bacterial microcompartment</location>
    </subcellularLocation>
</comment>
<evidence type="ECO:0000256" key="1">
    <source>
        <dbReference type="ARBA" id="ARBA00024322"/>
    </source>
</evidence>
<dbReference type="SUPFAM" id="SSF143414">
    <property type="entry name" value="CcmK-like"/>
    <property type="match status" value="1"/>
</dbReference>
<organism evidence="6 7">
    <name type="scientific">Thermovenabulum gondwanense</name>
    <dbReference type="NCBI Taxonomy" id="520767"/>
    <lineage>
        <taxon>Bacteria</taxon>
        <taxon>Bacillati</taxon>
        <taxon>Bacillota</taxon>
        <taxon>Clostridia</taxon>
        <taxon>Thermosediminibacterales</taxon>
        <taxon>Thermosediminibacteraceae</taxon>
        <taxon>Thermovenabulum</taxon>
    </lineage>
</organism>